<dbReference type="EMBL" id="PPXF01000037">
    <property type="protein sequence ID" value="POH66407.1"/>
    <property type="molecule type" value="Genomic_DNA"/>
</dbReference>
<reference evidence="1 2" key="1">
    <citation type="submission" date="2018-01" db="EMBL/GenBank/DDBJ databases">
        <title>Cryobacterium sp. nov., from glaciers in China.</title>
        <authorList>
            <person name="Liu Q."/>
            <person name="Xin Y.-H."/>
        </authorList>
    </citation>
    <scope>NUCLEOTIDE SEQUENCE [LARGE SCALE GENOMIC DNA]</scope>
    <source>
        <strain evidence="1 2">TMB1-8</strain>
    </source>
</reference>
<organism evidence="1 2">
    <name type="scientific">Cryobacterium zongtaii</name>
    <dbReference type="NCBI Taxonomy" id="1259217"/>
    <lineage>
        <taxon>Bacteria</taxon>
        <taxon>Bacillati</taxon>
        <taxon>Actinomycetota</taxon>
        <taxon>Actinomycetes</taxon>
        <taxon>Micrococcales</taxon>
        <taxon>Microbacteriaceae</taxon>
        <taxon>Cryobacterium</taxon>
    </lineage>
</organism>
<accession>A0A2S3ZGB0</accession>
<gene>
    <name evidence="1" type="ORF">C3B59_08255</name>
</gene>
<protein>
    <submittedName>
        <fullName evidence="1">Uncharacterized protein</fullName>
    </submittedName>
</protein>
<dbReference type="AlphaFoldDB" id="A0A2S3ZGB0"/>
<name>A0A2S3ZGB0_9MICO</name>
<comment type="caution">
    <text evidence="1">The sequence shown here is derived from an EMBL/GenBank/DDBJ whole genome shotgun (WGS) entry which is preliminary data.</text>
</comment>
<dbReference type="RefSeq" id="WP_103430866.1">
    <property type="nucleotide sequence ID" value="NZ_PPXF01000037.1"/>
</dbReference>
<dbReference type="OrthoDB" id="5148799at2"/>
<evidence type="ECO:0000313" key="2">
    <source>
        <dbReference type="Proteomes" id="UP000237104"/>
    </source>
</evidence>
<dbReference type="Proteomes" id="UP000237104">
    <property type="component" value="Unassembled WGS sequence"/>
</dbReference>
<proteinExistence type="predicted"/>
<evidence type="ECO:0000313" key="1">
    <source>
        <dbReference type="EMBL" id="POH66407.1"/>
    </source>
</evidence>
<sequence length="84" mass="9275">MNDYVSILKQVAGADEVWEERRFSIYRGSRALTVTILDQGAAESSHRFMAIVEGANEGDNTRSAGNAAGTVDDALQAVHWWEFD</sequence>